<comment type="caution">
    <text evidence="12">The sequence shown here is derived from an EMBL/GenBank/DDBJ whole genome shotgun (WGS) entry which is preliminary data.</text>
</comment>
<feature type="region of interest" description="Disordered" evidence="9">
    <location>
        <begin position="301"/>
        <end position="339"/>
    </location>
</feature>
<dbReference type="Gene3D" id="1.10.287.70">
    <property type="match status" value="2"/>
</dbReference>
<dbReference type="AlphaFoldDB" id="A0AA39FVA6"/>
<feature type="compositionally biased region" description="Acidic residues" evidence="9">
    <location>
        <begin position="308"/>
        <end position="336"/>
    </location>
</feature>
<reference evidence="12" key="2">
    <citation type="submission" date="2023-03" db="EMBL/GenBank/DDBJ databases">
        <authorList>
            <person name="Inwood S.N."/>
            <person name="Skelly J.G."/>
            <person name="Guhlin J."/>
            <person name="Harrop T.W.R."/>
            <person name="Goldson S.G."/>
            <person name="Dearden P.K."/>
        </authorList>
    </citation>
    <scope>NUCLEOTIDE SEQUENCE</scope>
    <source>
        <strain evidence="12">Irish</strain>
        <tissue evidence="12">Whole body</tissue>
    </source>
</reference>
<evidence type="ECO:0000256" key="7">
    <source>
        <dbReference type="ARBA" id="ARBA00023303"/>
    </source>
</evidence>
<feature type="transmembrane region" description="Helical" evidence="10">
    <location>
        <begin position="342"/>
        <end position="363"/>
    </location>
</feature>
<feature type="transmembrane region" description="Helical" evidence="10">
    <location>
        <begin position="183"/>
        <end position="203"/>
    </location>
</feature>
<feature type="transmembrane region" description="Helical" evidence="10">
    <location>
        <begin position="911"/>
        <end position="930"/>
    </location>
</feature>
<dbReference type="InterPro" id="IPR003280">
    <property type="entry name" value="2pore_dom_K_chnl"/>
</dbReference>
<evidence type="ECO:0000256" key="1">
    <source>
        <dbReference type="ARBA" id="ARBA00004141"/>
    </source>
</evidence>
<feature type="domain" description="Potassium channel" evidence="11">
    <location>
        <begin position="686"/>
        <end position="743"/>
    </location>
</feature>
<feature type="domain" description="Potassium channel" evidence="11">
    <location>
        <begin position="181"/>
        <end position="238"/>
    </location>
</feature>
<gene>
    <name evidence="12" type="ORF">PV328_000128</name>
</gene>
<feature type="domain" description="Potassium channel" evidence="11">
    <location>
        <begin position="888"/>
        <end position="969"/>
    </location>
</feature>
<keyword evidence="3 8" id="KW-0812">Transmembrane</keyword>
<dbReference type="PANTHER" id="PTHR11003">
    <property type="entry name" value="POTASSIUM CHANNEL, SUBFAMILY K"/>
    <property type="match status" value="1"/>
</dbReference>
<evidence type="ECO:0000256" key="5">
    <source>
        <dbReference type="ARBA" id="ARBA00023065"/>
    </source>
</evidence>
<proteinExistence type="inferred from homology"/>
<evidence type="ECO:0000313" key="12">
    <source>
        <dbReference type="EMBL" id="KAK0175939.1"/>
    </source>
</evidence>
<keyword evidence="2 8" id="KW-0813">Transport</keyword>
<feature type="region of interest" description="Disordered" evidence="9">
    <location>
        <begin position="559"/>
        <end position="579"/>
    </location>
</feature>
<feature type="transmembrane region" description="Helical" evidence="10">
    <location>
        <begin position="519"/>
        <end position="544"/>
    </location>
</feature>
<dbReference type="GO" id="GO:0005886">
    <property type="term" value="C:plasma membrane"/>
    <property type="evidence" value="ECO:0007669"/>
    <property type="project" value="TreeGrafter"/>
</dbReference>
<evidence type="ECO:0000259" key="11">
    <source>
        <dbReference type="Pfam" id="PF07885"/>
    </source>
</evidence>
<evidence type="ECO:0000256" key="3">
    <source>
        <dbReference type="ARBA" id="ARBA00022692"/>
    </source>
</evidence>
<evidence type="ECO:0000256" key="8">
    <source>
        <dbReference type="RuleBase" id="RU003857"/>
    </source>
</evidence>
<evidence type="ECO:0000256" key="6">
    <source>
        <dbReference type="ARBA" id="ARBA00023136"/>
    </source>
</evidence>
<protein>
    <recommendedName>
        <fullName evidence="11">Potassium channel domain-containing protein</fullName>
    </recommendedName>
</protein>
<evidence type="ECO:0000256" key="4">
    <source>
        <dbReference type="ARBA" id="ARBA00022989"/>
    </source>
</evidence>
<feature type="domain" description="Potassium channel" evidence="11">
    <location>
        <begin position="352"/>
        <end position="432"/>
    </location>
</feature>
<keyword evidence="4 10" id="KW-1133">Transmembrane helix</keyword>
<keyword evidence="13" id="KW-1185">Reference proteome</keyword>
<dbReference type="EMBL" id="JAQQBS010000001">
    <property type="protein sequence ID" value="KAK0175939.1"/>
    <property type="molecule type" value="Genomic_DNA"/>
</dbReference>
<dbReference type="GO" id="GO:0015271">
    <property type="term" value="F:outward rectifier potassium channel activity"/>
    <property type="evidence" value="ECO:0007669"/>
    <property type="project" value="TreeGrafter"/>
</dbReference>
<feature type="region of interest" description="Disordered" evidence="9">
    <location>
        <begin position="1"/>
        <end position="65"/>
    </location>
</feature>
<evidence type="ECO:0000256" key="10">
    <source>
        <dbReference type="SAM" id="Phobius"/>
    </source>
</evidence>
<feature type="transmembrane region" description="Helical" evidence="10">
    <location>
        <begin position="880"/>
        <end position="899"/>
    </location>
</feature>
<feature type="transmembrane region" description="Helical" evidence="10">
    <location>
        <begin position="721"/>
        <end position="743"/>
    </location>
</feature>
<feature type="transmembrane region" description="Helical" evidence="10">
    <location>
        <begin position="375"/>
        <end position="393"/>
    </location>
</feature>
<dbReference type="SUPFAM" id="SSF81324">
    <property type="entry name" value="Voltage-gated potassium channels"/>
    <property type="match status" value="4"/>
</dbReference>
<dbReference type="GO" id="GO:0030322">
    <property type="term" value="P:stabilization of membrane potential"/>
    <property type="evidence" value="ECO:0007669"/>
    <property type="project" value="TreeGrafter"/>
</dbReference>
<dbReference type="InterPro" id="IPR013099">
    <property type="entry name" value="K_chnl_dom"/>
</dbReference>
<feature type="compositionally biased region" description="Low complexity" evidence="9">
    <location>
        <begin position="1"/>
        <end position="19"/>
    </location>
</feature>
<keyword evidence="6 10" id="KW-0472">Membrane</keyword>
<feature type="compositionally biased region" description="Polar residues" evidence="9">
    <location>
        <begin position="26"/>
        <end position="35"/>
    </location>
</feature>
<feature type="transmembrane region" description="Helical" evidence="10">
    <location>
        <begin position="209"/>
        <end position="230"/>
    </location>
</feature>
<feature type="compositionally biased region" description="Polar residues" evidence="9">
    <location>
        <begin position="559"/>
        <end position="568"/>
    </location>
</feature>
<feature type="transmembrane region" description="Helical" evidence="10">
    <location>
        <begin position="405"/>
        <end position="428"/>
    </location>
</feature>
<dbReference type="GO" id="GO:0022841">
    <property type="term" value="F:potassium ion leak channel activity"/>
    <property type="evidence" value="ECO:0007669"/>
    <property type="project" value="TreeGrafter"/>
</dbReference>
<feature type="transmembrane region" description="Helical" evidence="10">
    <location>
        <begin position="942"/>
        <end position="965"/>
    </location>
</feature>
<feature type="transmembrane region" description="Helical" evidence="10">
    <location>
        <begin position="79"/>
        <end position="105"/>
    </location>
</feature>
<feature type="compositionally biased region" description="Basic and acidic residues" evidence="9">
    <location>
        <begin position="45"/>
        <end position="54"/>
    </location>
</feature>
<evidence type="ECO:0000256" key="2">
    <source>
        <dbReference type="ARBA" id="ARBA00022448"/>
    </source>
</evidence>
<evidence type="ECO:0000256" key="9">
    <source>
        <dbReference type="SAM" id="MobiDB-lite"/>
    </source>
</evidence>
<keyword evidence="7 8" id="KW-0407">Ion channel</keyword>
<sequence length="1172" mass="130196">MSSTVMETTTPWTSTSTPSRGGAQIHQDNLVNVRNLSVKRSRGSSRRDWREGREGSNNSRRRRKREKALGEKVADWFRAFLAFLFSNVGIVCLVVGYTIAGAFIFEAVEGSYNNHKIGNGYNVSSSRNYTAIQLWKLTTKENVFSEKLWKAKVNAILQEYQDIVINAVDNGWDGADFMDDRKWSFAGAFLYSLTVITTIGYGNTCPRTIWGKVITIGYAIVGMPLFLLYLSNIGDILAKSFKWTYARCCLCRCRKRPREHRDRIIDSPSSNQQCKRNTWQMVRMQTERLERVSLHDEIESMSKTTGNGDDDDDDNDDDDDDDDEDDDSDDDDDDDRYDPQRITVPLTLCLGIMVGYICGGAILFSKWEDWDFLDGSYFCFVSLSTIGFGDIVPGNKIYSGKGIELSFIFCSMYLMLGMALIAMCFNLMQEEVMAKIHSFTRTVKHIFRCNRTPRSCSARRESQLTAAASTTAITSTSSNITGNNTTTENSFRISTTVKASELWCCCCNCTTARTAKAPGFLACFGVCVLVFGYTLLGAFAFMALEGGFKTDSSSDVIRLSNPSGSTTKNVEKHSNTGKTSFNVPSKADATLSPAILPTEYETDNVARELRVSTVERLWSITEDLNVLYKDNWTRLAEREILDFQDKMTHNLNRDRSSTFSVYSGTIQRSSRGHERYKDSRATIPDRRWTFGGSLLYSLTLITTIGYGSVAPRTVWGRVITIVYALAGIPLMLVYLSTVGDVFARTFRRLYGRVCHRGNDCNKKRKSTNGQFFVPSPQMPSLMEKSYDRYDNHIETTKLAPSNFYSSKDTSCDELGVRATGGTILLDRDGLESNLYLHSTSSTNALQDPNLEKRHLHPCSQMALMPPSVGYGTDTICVVRIPISLCLFIILLYVCGGAFIFHRLEGWSLLESSYFCFTSLGTIGFGDLVPTGKNSSTKLMEELSLCICSLYILIGMGLIAMCFNLMQEEVVRVVRVFGRTCGTTGQLTTATLGTAGMNSELDEDGCIGGNLLTNNCRQASEQNDDGIAMSVNHGAFSSTAHPQHGTSSFVRNGLSPLQHPHQRGDGCHSQQDDNIHFEYFVPRSISEFNLAATSVQDIAVPVPPPVSVLKPCSIVTTSIPLQIKSNTNAPSGNSGGTLGTRSREKMVTFEDENCSSSTPTRKNFGSTIENVFI</sequence>
<dbReference type="Pfam" id="PF07885">
    <property type="entry name" value="Ion_trans_2"/>
    <property type="match status" value="4"/>
</dbReference>
<reference evidence="12" key="1">
    <citation type="journal article" date="2023" name="bioRxiv">
        <title>Scaffold-level genome assemblies of two parasitoid biocontrol wasps reveal the parthenogenesis mechanism and an associated novel virus.</title>
        <authorList>
            <person name="Inwood S."/>
            <person name="Skelly J."/>
            <person name="Guhlin J."/>
            <person name="Harrop T."/>
            <person name="Goldson S."/>
            <person name="Dearden P."/>
        </authorList>
    </citation>
    <scope>NUCLEOTIDE SEQUENCE</scope>
    <source>
        <strain evidence="12">Irish</strain>
        <tissue evidence="12">Whole body</tissue>
    </source>
</reference>
<comment type="similarity">
    <text evidence="8">Belongs to the two pore domain potassium channel (TC 1.A.1.8) family.</text>
</comment>
<organism evidence="12 13">
    <name type="scientific">Microctonus aethiopoides</name>
    <dbReference type="NCBI Taxonomy" id="144406"/>
    <lineage>
        <taxon>Eukaryota</taxon>
        <taxon>Metazoa</taxon>
        <taxon>Ecdysozoa</taxon>
        <taxon>Arthropoda</taxon>
        <taxon>Hexapoda</taxon>
        <taxon>Insecta</taxon>
        <taxon>Pterygota</taxon>
        <taxon>Neoptera</taxon>
        <taxon>Endopterygota</taxon>
        <taxon>Hymenoptera</taxon>
        <taxon>Apocrita</taxon>
        <taxon>Ichneumonoidea</taxon>
        <taxon>Braconidae</taxon>
        <taxon>Euphorinae</taxon>
        <taxon>Microctonus</taxon>
    </lineage>
</organism>
<dbReference type="Proteomes" id="UP001168990">
    <property type="component" value="Unassembled WGS sequence"/>
</dbReference>
<evidence type="ECO:0000313" key="13">
    <source>
        <dbReference type="Proteomes" id="UP001168990"/>
    </source>
</evidence>
<keyword evidence="5 8" id="KW-0406">Ion transport</keyword>
<dbReference type="PRINTS" id="PR01333">
    <property type="entry name" value="2POREKCHANEL"/>
</dbReference>
<accession>A0AA39FVA6</accession>
<comment type="subcellular location">
    <subcellularLocation>
        <location evidence="1">Membrane</location>
        <topology evidence="1">Multi-pass membrane protein</topology>
    </subcellularLocation>
</comment>
<feature type="transmembrane region" description="Helical" evidence="10">
    <location>
        <begin position="688"/>
        <end position="709"/>
    </location>
</feature>
<dbReference type="PANTHER" id="PTHR11003:SF352">
    <property type="entry name" value="BCDNA.GH04802-RELATED"/>
    <property type="match status" value="1"/>
</dbReference>
<name>A0AA39FVA6_9HYME</name>